<proteinExistence type="predicted"/>
<dbReference type="EMBL" id="CM042022">
    <property type="protein sequence ID" value="KAI3815866.1"/>
    <property type="molecule type" value="Genomic_DNA"/>
</dbReference>
<reference evidence="1 2" key="2">
    <citation type="journal article" date="2022" name="Mol. Ecol. Resour.">
        <title>The genomes of chicory, endive, great burdock and yacon provide insights into Asteraceae paleo-polyploidization history and plant inulin production.</title>
        <authorList>
            <person name="Fan W."/>
            <person name="Wang S."/>
            <person name="Wang H."/>
            <person name="Wang A."/>
            <person name="Jiang F."/>
            <person name="Liu H."/>
            <person name="Zhao H."/>
            <person name="Xu D."/>
            <person name="Zhang Y."/>
        </authorList>
    </citation>
    <scope>NUCLEOTIDE SEQUENCE [LARGE SCALE GENOMIC DNA]</scope>
    <source>
        <strain evidence="2">cv. Yunnan</strain>
        <tissue evidence="1">Leaves</tissue>
    </source>
</reference>
<sequence>MMIQRILTVHLGESSKEVGGDDKGKQPAEDDEKLECLLDLDEDVLIEDWISDDEVNEIEIETDLKEDKYERLKVLR</sequence>
<accession>A0ACB9J833</accession>
<evidence type="ECO:0000313" key="2">
    <source>
        <dbReference type="Proteomes" id="UP001056120"/>
    </source>
</evidence>
<gene>
    <name evidence="1" type="ORF">L1987_15549</name>
</gene>
<protein>
    <submittedName>
        <fullName evidence="1">Uncharacterized protein</fullName>
    </submittedName>
</protein>
<evidence type="ECO:0000313" key="1">
    <source>
        <dbReference type="EMBL" id="KAI3815866.1"/>
    </source>
</evidence>
<keyword evidence="2" id="KW-1185">Reference proteome</keyword>
<reference evidence="2" key="1">
    <citation type="journal article" date="2022" name="Mol. Ecol. Resour.">
        <title>The genomes of chicory, endive, great burdock and yacon provide insights into Asteraceae palaeo-polyploidization history and plant inulin production.</title>
        <authorList>
            <person name="Fan W."/>
            <person name="Wang S."/>
            <person name="Wang H."/>
            <person name="Wang A."/>
            <person name="Jiang F."/>
            <person name="Liu H."/>
            <person name="Zhao H."/>
            <person name="Xu D."/>
            <person name="Zhang Y."/>
        </authorList>
    </citation>
    <scope>NUCLEOTIDE SEQUENCE [LARGE SCALE GENOMIC DNA]</scope>
    <source>
        <strain evidence="2">cv. Yunnan</strain>
    </source>
</reference>
<organism evidence="1 2">
    <name type="scientific">Smallanthus sonchifolius</name>
    <dbReference type="NCBI Taxonomy" id="185202"/>
    <lineage>
        <taxon>Eukaryota</taxon>
        <taxon>Viridiplantae</taxon>
        <taxon>Streptophyta</taxon>
        <taxon>Embryophyta</taxon>
        <taxon>Tracheophyta</taxon>
        <taxon>Spermatophyta</taxon>
        <taxon>Magnoliopsida</taxon>
        <taxon>eudicotyledons</taxon>
        <taxon>Gunneridae</taxon>
        <taxon>Pentapetalae</taxon>
        <taxon>asterids</taxon>
        <taxon>campanulids</taxon>
        <taxon>Asterales</taxon>
        <taxon>Asteraceae</taxon>
        <taxon>Asteroideae</taxon>
        <taxon>Heliantheae alliance</taxon>
        <taxon>Millerieae</taxon>
        <taxon>Smallanthus</taxon>
    </lineage>
</organism>
<dbReference type="Proteomes" id="UP001056120">
    <property type="component" value="Linkage Group LG05"/>
</dbReference>
<comment type="caution">
    <text evidence="1">The sequence shown here is derived from an EMBL/GenBank/DDBJ whole genome shotgun (WGS) entry which is preliminary data.</text>
</comment>
<name>A0ACB9J833_9ASTR</name>